<dbReference type="GO" id="GO:0006567">
    <property type="term" value="P:L-threonine catabolic process"/>
    <property type="evidence" value="ECO:0007669"/>
    <property type="project" value="TreeGrafter"/>
</dbReference>
<dbReference type="Gene3D" id="3.40.50.1100">
    <property type="match status" value="2"/>
</dbReference>
<dbReference type="SUPFAM" id="SSF53686">
    <property type="entry name" value="Tryptophan synthase beta subunit-like PLP-dependent enzymes"/>
    <property type="match status" value="1"/>
</dbReference>
<evidence type="ECO:0000256" key="3">
    <source>
        <dbReference type="ARBA" id="ARBA00023239"/>
    </source>
</evidence>
<gene>
    <name evidence="6" type="ORF">SHKM778_40310</name>
</gene>
<dbReference type="GO" id="GO:0006565">
    <property type="term" value="P:L-serine catabolic process"/>
    <property type="evidence" value="ECO:0007669"/>
    <property type="project" value="TreeGrafter"/>
</dbReference>
<dbReference type="PANTHER" id="PTHR48078:SF6">
    <property type="entry name" value="L-THREONINE DEHYDRATASE CATABOLIC TDCB"/>
    <property type="match status" value="1"/>
</dbReference>
<reference evidence="6" key="2">
    <citation type="submission" date="2024-07" db="EMBL/GenBank/DDBJ databases">
        <title>Streptomyces haneummycinica sp. nov., a new antibiotic-producing actinobacterium isolated from marine sediment.</title>
        <authorList>
            <person name="Uemura M."/>
            <person name="Hamada M."/>
            <person name="Hirano S."/>
            <person name="Kobayashi K."/>
            <person name="Ohshiro T."/>
            <person name="Kobayashi T."/>
            <person name="Terahara T."/>
        </authorList>
    </citation>
    <scope>NUCLEOTIDE SEQUENCE</scope>
    <source>
        <strain evidence="6">KM77-8</strain>
    </source>
</reference>
<dbReference type="GO" id="GO:0003941">
    <property type="term" value="F:L-serine ammonia-lyase activity"/>
    <property type="evidence" value="ECO:0007669"/>
    <property type="project" value="TreeGrafter"/>
</dbReference>
<name>A0AAT9HJV4_9ACTN</name>
<evidence type="ECO:0000256" key="1">
    <source>
        <dbReference type="ARBA" id="ARBA00001933"/>
    </source>
</evidence>
<dbReference type="GO" id="GO:0009097">
    <property type="term" value="P:isoleucine biosynthetic process"/>
    <property type="evidence" value="ECO:0007669"/>
    <property type="project" value="TreeGrafter"/>
</dbReference>
<evidence type="ECO:0000313" key="6">
    <source>
        <dbReference type="EMBL" id="BFO17643.1"/>
    </source>
</evidence>
<dbReference type="Pfam" id="PF00291">
    <property type="entry name" value="PALP"/>
    <property type="match status" value="1"/>
</dbReference>
<dbReference type="EMBL" id="AP035768">
    <property type="protein sequence ID" value="BFO17643.1"/>
    <property type="molecule type" value="Genomic_DNA"/>
</dbReference>
<dbReference type="GO" id="GO:0004794">
    <property type="term" value="F:threonine deaminase activity"/>
    <property type="evidence" value="ECO:0007669"/>
    <property type="project" value="TreeGrafter"/>
</dbReference>
<sequence length="110" mass="11722">MLTLARRPGQGGRRRGPHTPRRRGGSRDRDRRHRVRGRADRPARGADPDRAESRTVGAAGVPVTAKLELLQRTGSFKVRGAAAKLLSLSEAERAAGVVAVSGGNHGISSR</sequence>
<reference evidence="6" key="1">
    <citation type="submission" date="2024-06" db="EMBL/GenBank/DDBJ databases">
        <authorList>
            <consortium name="consrtm"/>
            <person name="Uemura M."/>
            <person name="Terahara T."/>
        </authorList>
    </citation>
    <scope>NUCLEOTIDE SEQUENCE</scope>
    <source>
        <strain evidence="6">KM77-8</strain>
    </source>
</reference>
<feature type="domain" description="Tryptophan synthase beta chain-like PALP" evidence="5">
    <location>
        <begin position="58"/>
        <end position="108"/>
    </location>
</feature>
<dbReference type="InterPro" id="IPR001926">
    <property type="entry name" value="TrpB-like_PALP"/>
</dbReference>
<keyword evidence="3" id="KW-0456">Lyase</keyword>
<evidence type="ECO:0000256" key="2">
    <source>
        <dbReference type="ARBA" id="ARBA00022898"/>
    </source>
</evidence>
<evidence type="ECO:0000256" key="4">
    <source>
        <dbReference type="SAM" id="MobiDB-lite"/>
    </source>
</evidence>
<proteinExistence type="predicted"/>
<protein>
    <recommendedName>
        <fullName evidence="5">Tryptophan synthase beta chain-like PALP domain-containing protein</fullName>
    </recommendedName>
</protein>
<evidence type="ECO:0000259" key="5">
    <source>
        <dbReference type="Pfam" id="PF00291"/>
    </source>
</evidence>
<dbReference type="PANTHER" id="PTHR48078">
    <property type="entry name" value="THREONINE DEHYDRATASE, MITOCHONDRIAL-RELATED"/>
    <property type="match status" value="1"/>
</dbReference>
<feature type="compositionally biased region" description="Basic residues" evidence="4">
    <location>
        <begin position="12"/>
        <end position="36"/>
    </location>
</feature>
<organism evidence="6">
    <name type="scientific">Streptomyces haneummycinicus</name>
    <dbReference type="NCBI Taxonomy" id="3074435"/>
    <lineage>
        <taxon>Bacteria</taxon>
        <taxon>Bacillati</taxon>
        <taxon>Actinomycetota</taxon>
        <taxon>Actinomycetes</taxon>
        <taxon>Kitasatosporales</taxon>
        <taxon>Streptomycetaceae</taxon>
        <taxon>Streptomyces</taxon>
    </lineage>
</organism>
<feature type="region of interest" description="Disordered" evidence="4">
    <location>
        <begin position="1"/>
        <end position="57"/>
    </location>
</feature>
<comment type="cofactor">
    <cofactor evidence="1">
        <name>pyridoxal 5'-phosphate</name>
        <dbReference type="ChEBI" id="CHEBI:597326"/>
    </cofactor>
</comment>
<accession>A0AAT9HJV4</accession>
<dbReference type="InterPro" id="IPR036052">
    <property type="entry name" value="TrpB-like_PALP_sf"/>
</dbReference>
<keyword evidence="2" id="KW-0663">Pyridoxal phosphate</keyword>
<dbReference type="InterPro" id="IPR050147">
    <property type="entry name" value="Ser/Thr_Dehydratase"/>
</dbReference>
<dbReference type="AlphaFoldDB" id="A0AAT9HJV4"/>
<feature type="compositionally biased region" description="Basic and acidic residues" evidence="4">
    <location>
        <begin position="37"/>
        <end position="53"/>
    </location>
</feature>